<proteinExistence type="predicted"/>
<dbReference type="RefSeq" id="WP_203414485.1">
    <property type="nucleotide sequence ID" value="NZ_CP060244.1"/>
</dbReference>
<feature type="region of interest" description="Disordered" evidence="1">
    <location>
        <begin position="102"/>
        <end position="135"/>
    </location>
</feature>
<evidence type="ECO:0000256" key="1">
    <source>
        <dbReference type="SAM" id="MobiDB-lite"/>
    </source>
</evidence>
<accession>A0A7H1NQR5</accession>
<evidence type="ECO:0000313" key="2">
    <source>
        <dbReference type="EMBL" id="QNT78125.1"/>
    </source>
</evidence>
<feature type="compositionally biased region" description="Polar residues" evidence="1">
    <location>
        <begin position="117"/>
        <end position="126"/>
    </location>
</feature>
<sequence>MAHLLPRFYKTGVFILVTLLVGGAAGFPVQLFSSAFAWPSSEQNLSPTSSGGRIFFEGKTPHHSFPKEQKTTAQKTALKRLSPFPHTTLSSSTSFTSFTQLAQHTPPTADVRHRSHPQSAPQSPAQHRTPLPPQTRKAISEDITKAMAYELPTDFINRARTVFLVGKTAGIHFPSLEGRTIAEESETIRHTPNLLHILETSHFTPEKFLIGMTSFILTYASLHSPQLPIKVPARNITLLQQDIQGTEGLIKAAQAMQATP</sequence>
<evidence type="ECO:0000313" key="3">
    <source>
        <dbReference type="Proteomes" id="UP000516349"/>
    </source>
</evidence>
<dbReference type="Proteomes" id="UP000516349">
    <property type="component" value="Chromosome"/>
</dbReference>
<gene>
    <name evidence="2" type="ORF">JGUZn3_08930</name>
</gene>
<dbReference type="AlphaFoldDB" id="A0A7H1NQR5"/>
<dbReference type="EMBL" id="CP060244">
    <property type="protein sequence ID" value="QNT78125.1"/>
    <property type="molecule type" value="Genomic_DNA"/>
</dbReference>
<reference evidence="2 3" key="1">
    <citation type="submission" date="2020-08" db="EMBL/GenBank/DDBJ databases">
        <title>Complete genome sequence of Entomobacter blattae G55GP.</title>
        <authorList>
            <person name="Poehlein A."/>
            <person name="Guzman J."/>
            <person name="Daniel R."/>
            <person name="Vilcinskas A."/>
        </authorList>
    </citation>
    <scope>NUCLEOTIDE SEQUENCE [LARGE SCALE GENOMIC DNA]</scope>
    <source>
        <strain evidence="2 3">G55GP</strain>
    </source>
</reference>
<dbReference type="KEGG" id="ebla:JGUZn3_08930"/>
<protein>
    <submittedName>
        <fullName evidence="2">Uncharacterized protein</fullName>
    </submittedName>
</protein>
<keyword evidence="3" id="KW-1185">Reference proteome</keyword>
<name>A0A7H1NQR5_9PROT</name>
<organism evidence="2 3">
    <name type="scientific">Entomobacter blattae</name>
    <dbReference type="NCBI Taxonomy" id="2762277"/>
    <lineage>
        <taxon>Bacteria</taxon>
        <taxon>Pseudomonadati</taxon>
        <taxon>Pseudomonadota</taxon>
        <taxon>Alphaproteobacteria</taxon>
        <taxon>Acetobacterales</taxon>
        <taxon>Acetobacteraceae</taxon>
        <taxon>Entomobacter</taxon>
    </lineage>
</organism>